<reference evidence="2 3" key="1">
    <citation type="journal article" date="2018" name="Syst. Appl. Microbiol.">
        <title>Abditibacterium utsteinense sp. nov., the first cultivated member of candidate phylum FBP, isolated from ice-free Antarctic soil samples.</title>
        <authorList>
            <person name="Tahon G."/>
            <person name="Tytgat B."/>
            <person name="Lebbe L."/>
            <person name="Carlier A."/>
            <person name="Willems A."/>
        </authorList>
    </citation>
    <scope>NUCLEOTIDE SEQUENCE [LARGE SCALE GENOMIC DNA]</scope>
    <source>
        <strain evidence="2 3">LMG 29911</strain>
    </source>
</reference>
<sequence>RGGGFPGGMGGGFPGGGQRRGQGNSANFQLRPRWNDNAQFDRALPPIGGGFPGRGFPGGGFPGGMGGDGMGQGGMPALPAQTTNIREIAVTLLRENGVTTGRIPIDLDKTVADEDGWRLFVLPIKNMTSTPGASGTVQRAVITSDTEDTIYLAQAAIVTESGEMTVSLRRPEDAAGAQIAEFEVKPGPVSLIADVEAGAVDPIVEWNFDADSVGNLPPGALSSPPAFGEGEFPGMEGMPGRMPQGMPGGGISQLPGRPGAIDPRLGGGAGRTGGDPRFGGALGAGGIGETGPRIDARGVTATFEYPNEEQNYRVEVTVRDRSGVKQPVKASILVRVRA</sequence>
<keyword evidence="3" id="KW-1185">Reference proteome</keyword>
<evidence type="ECO:0000313" key="3">
    <source>
        <dbReference type="Proteomes" id="UP000237684"/>
    </source>
</evidence>
<feature type="non-terminal residue" evidence="2">
    <location>
        <position position="1"/>
    </location>
</feature>
<proteinExistence type="predicted"/>
<accession>A0A2S8SNX4</accession>
<dbReference type="EMBL" id="NIGF01000031">
    <property type="protein sequence ID" value="PQV62488.1"/>
    <property type="molecule type" value="Genomic_DNA"/>
</dbReference>
<comment type="caution">
    <text evidence="2">The sequence shown here is derived from an EMBL/GenBank/DDBJ whole genome shotgun (WGS) entry which is preliminary data.</text>
</comment>
<gene>
    <name evidence="2" type="ORF">B1R32_1311</name>
</gene>
<evidence type="ECO:0000256" key="1">
    <source>
        <dbReference type="SAM" id="MobiDB-lite"/>
    </source>
</evidence>
<dbReference type="Proteomes" id="UP000237684">
    <property type="component" value="Unassembled WGS sequence"/>
</dbReference>
<protein>
    <submittedName>
        <fullName evidence="2">Uncharacterized protein</fullName>
    </submittedName>
</protein>
<feature type="compositionally biased region" description="Gly residues" evidence="1">
    <location>
        <begin position="1"/>
        <end position="20"/>
    </location>
</feature>
<evidence type="ECO:0000313" key="2">
    <source>
        <dbReference type="EMBL" id="PQV62488.1"/>
    </source>
</evidence>
<dbReference type="AlphaFoldDB" id="A0A2S8SNX4"/>
<name>A0A2S8SNX4_9BACT</name>
<organism evidence="2 3">
    <name type="scientific">Abditibacterium utsteinense</name>
    <dbReference type="NCBI Taxonomy" id="1960156"/>
    <lineage>
        <taxon>Bacteria</taxon>
        <taxon>Pseudomonadati</taxon>
        <taxon>Abditibacteriota</taxon>
        <taxon>Abditibacteriia</taxon>
        <taxon>Abditibacteriales</taxon>
        <taxon>Abditibacteriaceae</taxon>
        <taxon>Abditibacterium</taxon>
    </lineage>
</organism>
<dbReference type="InParanoid" id="A0A2S8SNX4"/>
<feature type="region of interest" description="Disordered" evidence="1">
    <location>
        <begin position="1"/>
        <end position="29"/>
    </location>
</feature>